<comment type="subcellular location">
    <subcellularLocation>
        <location evidence="1">Membrane</location>
        <topology evidence="1">Multi-pass membrane protein</topology>
    </subcellularLocation>
</comment>
<evidence type="ECO:0000313" key="9">
    <source>
        <dbReference type="WBParaSite" id="PTRK_0000007900.1"/>
    </source>
</evidence>
<keyword evidence="2 5" id="KW-0812">Transmembrane</keyword>
<keyword evidence="4 5" id="KW-0472">Membrane</keyword>
<feature type="transmembrane region" description="Helical" evidence="5">
    <location>
        <begin position="86"/>
        <end position="110"/>
    </location>
</feature>
<evidence type="ECO:0000256" key="1">
    <source>
        <dbReference type="ARBA" id="ARBA00004141"/>
    </source>
</evidence>
<dbReference type="InterPro" id="IPR020846">
    <property type="entry name" value="MFS_dom"/>
</dbReference>
<organism evidence="8 9">
    <name type="scientific">Parastrongyloides trichosuri</name>
    <name type="common">Possum-specific nematode worm</name>
    <dbReference type="NCBI Taxonomy" id="131310"/>
    <lineage>
        <taxon>Eukaryota</taxon>
        <taxon>Metazoa</taxon>
        <taxon>Ecdysozoa</taxon>
        <taxon>Nematoda</taxon>
        <taxon>Chromadorea</taxon>
        <taxon>Rhabditida</taxon>
        <taxon>Tylenchina</taxon>
        <taxon>Panagrolaimomorpha</taxon>
        <taxon>Strongyloidoidea</taxon>
        <taxon>Strongyloididae</taxon>
        <taxon>Parastrongyloides</taxon>
    </lineage>
</organism>
<feature type="transmembrane region" description="Helical" evidence="5">
    <location>
        <begin position="173"/>
        <end position="192"/>
    </location>
</feature>
<feature type="chain" id="PRO_5005890918" evidence="6">
    <location>
        <begin position="29"/>
        <end position="436"/>
    </location>
</feature>
<keyword evidence="3 5" id="KW-1133">Transmembrane helix</keyword>
<dbReference type="PROSITE" id="PS50850">
    <property type="entry name" value="MFS"/>
    <property type="match status" value="1"/>
</dbReference>
<dbReference type="InterPro" id="IPR036259">
    <property type="entry name" value="MFS_trans_sf"/>
</dbReference>
<feature type="transmembrane region" description="Helical" evidence="5">
    <location>
        <begin position="413"/>
        <end position="433"/>
    </location>
</feature>
<evidence type="ECO:0000256" key="4">
    <source>
        <dbReference type="ARBA" id="ARBA00023136"/>
    </source>
</evidence>
<keyword evidence="8" id="KW-1185">Reference proteome</keyword>
<protein>
    <submittedName>
        <fullName evidence="9">MFS domain-containing protein</fullName>
    </submittedName>
</protein>
<feature type="transmembrane region" description="Helical" evidence="5">
    <location>
        <begin position="264"/>
        <end position="285"/>
    </location>
</feature>
<dbReference type="Gene3D" id="1.20.1250.20">
    <property type="entry name" value="MFS general substrate transporter like domains"/>
    <property type="match status" value="1"/>
</dbReference>
<dbReference type="GO" id="GO:0022857">
    <property type="term" value="F:transmembrane transporter activity"/>
    <property type="evidence" value="ECO:0007669"/>
    <property type="project" value="InterPro"/>
</dbReference>
<feature type="transmembrane region" description="Helical" evidence="5">
    <location>
        <begin position="145"/>
        <end position="167"/>
    </location>
</feature>
<feature type="transmembrane region" description="Helical" evidence="5">
    <location>
        <begin position="325"/>
        <end position="345"/>
    </location>
</feature>
<feature type="transmembrane region" description="Helical" evidence="5">
    <location>
        <begin position="297"/>
        <end position="318"/>
    </location>
</feature>
<accession>A0A0N4Z046</accession>
<evidence type="ECO:0000256" key="2">
    <source>
        <dbReference type="ARBA" id="ARBA00022692"/>
    </source>
</evidence>
<feature type="transmembrane region" description="Helical" evidence="5">
    <location>
        <begin position="386"/>
        <end position="407"/>
    </location>
</feature>
<dbReference type="AlphaFoldDB" id="A0A0N4Z046"/>
<sequence length="436" mass="49664">MYMLSSVTWALTSSILFLPTFVLKKVSCGGNDTFSCNPRLQNSVSMQEYFNLSAIDLELFDQVYFVATLFGSCFQSYLADIYGRKFIALPSFVLASIMGFLMTCFSNYAYIVILRFGQGLCLSAANGVIFVLASENSSLECHPMIALVCNLAWAFGLIIIVPVAYYFPSWKAAIIITHIPSFILPILLWFIIPESIHYLFERKKEKNIENWIKKAEVFSKKSIDINVKECIKNFHGEDGEFNKGDHGTQGILKVFSFFRLNKKYIIYVCITSFIWLNEFMLYYVFTKNATELIGNPYLNFALISLVEFPTSIFAPLMIKKFGRRLSMITSFFLVAILELILAAIPSHLEKVYLIMFIITKAILALNYIFMFIYFSEIFPTEIRNSSLGIMINAGSVGGIFAGFVNNSWNANKIIYFLSFSTVSLINIGLMYFLPKY</sequence>
<keyword evidence="6" id="KW-0732">Signal</keyword>
<proteinExistence type="predicted"/>
<evidence type="ECO:0000256" key="6">
    <source>
        <dbReference type="SAM" id="SignalP"/>
    </source>
</evidence>
<feature type="transmembrane region" description="Helical" evidence="5">
    <location>
        <begin position="351"/>
        <end position="374"/>
    </location>
</feature>
<dbReference type="InterPro" id="IPR011701">
    <property type="entry name" value="MFS"/>
</dbReference>
<dbReference type="STRING" id="131310.A0A0N4Z046"/>
<feature type="transmembrane region" description="Helical" evidence="5">
    <location>
        <begin position="116"/>
        <end position="133"/>
    </location>
</feature>
<dbReference type="GO" id="GO:0016020">
    <property type="term" value="C:membrane"/>
    <property type="evidence" value="ECO:0007669"/>
    <property type="project" value="UniProtKB-SubCell"/>
</dbReference>
<dbReference type="SUPFAM" id="SSF103473">
    <property type="entry name" value="MFS general substrate transporter"/>
    <property type="match status" value="1"/>
</dbReference>
<name>A0A0N4Z046_PARTI</name>
<evidence type="ECO:0000313" key="8">
    <source>
        <dbReference type="Proteomes" id="UP000038045"/>
    </source>
</evidence>
<dbReference type="Proteomes" id="UP000038045">
    <property type="component" value="Unplaced"/>
</dbReference>
<feature type="signal peptide" evidence="6">
    <location>
        <begin position="1"/>
        <end position="28"/>
    </location>
</feature>
<evidence type="ECO:0000256" key="5">
    <source>
        <dbReference type="SAM" id="Phobius"/>
    </source>
</evidence>
<feature type="domain" description="Major facilitator superfamily (MFS) profile" evidence="7">
    <location>
        <begin position="1"/>
        <end position="436"/>
    </location>
</feature>
<dbReference type="WBParaSite" id="PTRK_0000007900.1">
    <property type="protein sequence ID" value="PTRK_0000007900.1"/>
    <property type="gene ID" value="PTRK_0000007900"/>
</dbReference>
<reference evidence="9" key="1">
    <citation type="submission" date="2017-02" db="UniProtKB">
        <authorList>
            <consortium name="WormBaseParasite"/>
        </authorList>
    </citation>
    <scope>IDENTIFICATION</scope>
</reference>
<evidence type="ECO:0000256" key="3">
    <source>
        <dbReference type="ARBA" id="ARBA00022989"/>
    </source>
</evidence>
<evidence type="ECO:0000259" key="7">
    <source>
        <dbReference type="PROSITE" id="PS50850"/>
    </source>
</evidence>
<dbReference type="PANTHER" id="PTHR24064">
    <property type="entry name" value="SOLUTE CARRIER FAMILY 22 MEMBER"/>
    <property type="match status" value="1"/>
</dbReference>
<dbReference type="Pfam" id="PF07690">
    <property type="entry name" value="MFS_1"/>
    <property type="match status" value="1"/>
</dbReference>